<dbReference type="GO" id="GO:0043953">
    <property type="term" value="P:protein transport by the Tat complex"/>
    <property type="evidence" value="ECO:0007669"/>
    <property type="project" value="UniProtKB-UniRule"/>
</dbReference>
<dbReference type="PROSITE" id="PS01218">
    <property type="entry name" value="TATC"/>
    <property type="match status" value="1"/>
</dbReference>
<reference evidence="6 7" key="1">
    <citation type="submission" date="2010-07" db="EMBL/GenBank/DDBJ databases">
        <title>The draft genome of Paenibacillus curdlanolyticus YK9.</title>
        <authorList>
            <consortium name="US DOE Joint Genome Institute (JGI-PGF)"/>
            <person name="Lucas S."/>
            <person name="Copeland A."/>
            <person name="Lapidus A."/>
            <person name="Cheng J.-F."/>
            <person name="Bruce D."/>
            <person name="Goodwin L."/>
            <person name="Pitluck S."/>
            <person name="Land M.L."/>
            <person name="Hauser L."/>
            <person name="Chang Y.-J."/>
            <person name="Jeffries C."/>
            <person name="Anderson I.J."/>
            <person name="Johnson E."/>
            <person name="Loganathan U."/>
            <person name="Mulhopadhyay B."/>
            <person name="Kyrpides N."/>
            <person name="Woyke T.J."/>
        </authorList>
    </citation>
    <scope>NUCLEOTIDE SEQUENCE [LARGE SCALE GENOMIC DNA]</scope>
    <source>
        <strain evidence="6 7">YK9</strain>
    </source>
</reference>
<evidence type="ECO:0000256" key="2">
    <source>
        <dbReference type="ARBA" id="ARBA00022692"/>
    </source>
</evidence>
<dbReference type="AlphaFoldDB" id="E0I647"/>
<accession>E0I647</accession>
<comment type="function">
    <text evidence="5">Part of the twin-arginine translocation (Tat) system that transports large folded proteins containing a characteristic twin-arginine motif in their signal peptide across membranes.</text>
</comment>
<feature type="transmembrane region" description="Helical" evidence="5">
    <location>
        <begin position="161"/>
        <end position="183"/>
    </location>
</feature>
<protein>
    <recommendedName>
        <fullName evidence="5">Sec-independent protein translocase protein TatC</fullName>
    </recommendedName>
</protein>
<evidence type="ECO:0000256" key="5">
    <source>
        <dbReference type="HAMAP-Rule" id="MF_00902"/>
    </source>
</evidence>
<evidence type="ECO:0000313" key="7">
    <source>
        <dbReference type="Proteomes" id="UP000005387"/>
    </source>
</evidence>
<comment type="similarity">
    <text evidence="5">Belongs to the TatC family.</text>
</comment>
<dbReference type="GO" id="GO:0009977">
    <property type="term" value="F:proton motive force dependent protein transmembrane transporter activity"/>
    <property type="evidence" value="ECO:0007669"/>
    <property type="project" value="TreeGrafter"/>
</dbReference>
<dbReference type="PANTHER" id="PTHR30371">
    <property type="entry name" value="SEC-INDEPENDENT PROTEIN TRANSLOCASE PROTEIN TATC"/>
    <property type="match status" value="1"/>
</dbReference>
<dbReference type="PANTHER" id="PTHR30371:SF0">
    <property type="entry name" value="SEC-INDEPENDENT PROTEIN TRANSLOCASE PROTEIN TATC, CHLOROPLASTIC-RELATED"/>
    <property type="match status" value="1"/>
</dbReference>
<keyword evidence="5" id="KW-0813">Transport</keyword>
<dbReference type="InterPro" id="IPR002033">
    <property type="entry name" value="TatC"/>
</dbReference>
<keyword evidence="5" id="KW-0653">Protein transport</keyword>
<dbReference type="EMBL" id="AEDD01000002">
    <property type="protein sequence ID" value="EFM12439.1"/>
    <property type="molecule type" value="Genomic_DNA"/>
</dbReference>
<evidence type="ECO:0000256" key="1">
    <source>
        <dbReference type="ARBA" id="ARBA00004141"/>
    </source>
</evidence>
<evidence type="ECO:0000256" key="4">
    <source>
        <dbReference type="ARBA" id="ARBA00023136"/>
    </source>
</evidence>
<feature type="transmembrane region" description="Helical" evidence="5">
    <location>
        <begin position="21"/>
        <end position="39"/>
    </location>
</feature>
<keyword evidence="2 5" id="KW-0812">Transmembrane</keyword>
<keyword evidence="7" id="KW-1185">Reference proteome</keyword>
<gene>
    <name evidence="5" type="primary">tatC</name>
    <name evidence="6" type="ORF">PaecuDRAFT_1119</name>
</gene>
<keyword evidence="5" id="KW-1003">Cell membrane</keyword>
<feature type="transmembrane region" description="Helical" evidence="5">
    <location>
        <begin position="109"/>
        <end position="133"/>
    </location>
</feature>
<keyword evidence="3 5" id="KW-1133">Transmembrane helix</keyword>
<comment type="caution">
    <text evidence="5">Lacks conserved residue(s) required for the propagation of feature annotation.</text>
</comment>
<evidence type="ECO:0000313" key="6">
    <source>
        <dbReference type="EMBL" id="EFM12439.1"/>
    </source>
</evidence>
<dbReference type="PRINTS" id="PR01840">
    <property type="entry name" value="TATCFAMILY"/>
</dbReference>
<proteinExistence type="inferred from homology"/>
<comment type="subunit">
    <text evidence="5">Forms a complex with TatA.</text>
</comment>
<dbReference type="Proteomes" id="UP000005387">
    <property type="component" value="Unassembled WGS sequence"/>
</dbReference>
<dbReference type="OrthoDB" id="9777044at2"/>
<dbReference type="STRING" id="717606.PaecuDRAFT_1119"/>
<keyword evidence="5" id="KW-0811">Translocation</keyword>
<evidence type="ECO:0000256" key="3">
    <source>
        <dbReference type="ARBA" id="ARBA00022989"/>
    </source>
</evidence>
<dbReference type="InterPro" id="IPR019820">
    <property type="entry name" value="Sec-indep_translocase_CS"/>
</dbReference>
<dbReference type="eggNOG" id="COG0805">
    <property type="taxonomic scope" value="Bacteria"/>
</dbReference>
<dbReference type="Pfam" id="PF00902">
    <property type="entry name" value="TatC"/>
    <property type="match status" value="1"/>
</dbReference>
<dbReference type="GO" id="GO:0065002">
    <property type="term" value="P:intracellular protein transmembrane transport"/>
    <property type="evidence" value="ECO:0007669"/>
    <property type="project" value="TreeGrafter"/>
</dbReference>
<sequence length="249" mass="28167">MSDHDRRQEDLIKHLTELRRRLIVTFSVFVVTLCVGLYLSPSLLRYLKAQPAARGVEWNVFSFTDGLFVYLRCAFLFAVILTLPLVLYQAWAFARPGLTETEAKGTLSYIPASFALFVGGISFSYFVVFPMMLRFMQRMNVSVGAVETYGIDKYFGFMFNVIFPLGIAFEMPLVILFMTRIGLLTPEKLRTSRKYAYVALAVVGSCISPPDFVSHLSVTIPLLLLYESGVFVSSRAYGKRRQSLMPSPQ</sequence>
<keyword evidence="4 5" id="KW-0472">Membrane</keyword>
<comment type="subcellular location">
    <subcellularLocation>
        <location evidence="5">Cell membrane</location>
        <topology evidence="5">Multi-pass membrane protein</topology>
    </subcellularLocation>
    <subcellularLocation>
        <location evidence="1">Membrane</location>
        <topology evidence="1">Multi-pass membrane protein</topology>
    </subcellularLocation>
</comment>
<organism evidence="6 7">
    <name type="scientific">Paenibacillus curdlanolyticus YK9</name>
    <dbReference type="NCBI Taxonomy" id="717606"/>
    <lineage>
        <taxon>Bacteria</taxon>
        <taxon>Bacillati</taxon>
        <taxon>Bacillota</taxon>
        <taxon>Bacilli</taxon>
        <taxon>Bacillales</taxon>
        <taxon>Paenibacillaceae</taxon>
        <taxon>Paenibacillus</taxon>
    </lineage>
</organism>
<dbReference type="NCBIfam" id="TIGR00945">
    <property type="entry name" value="tatC"/>
    <property type="match status" value="1"/>
</dbReference>
<dbReference type="GO" id="GO:0033281">
    <property type="term" value="C:TAT protein transport complex"/>
    <property type="evidence" value="ECO:0007669"/>
    <property type="project" value="UniProtKB-UniRule"/>
</dbReference>
<feature type="transmembrane region" description="Helical" evidence="5">
    <location>
        <begin position="67"/>
        <end position="88"/>
    </location>
</feature>
<dbReference type="RefSeq" id="WP_006037134.1">
    <property type="nucleotide sequence ID" value="NZ_AEDD01000002.1"/>
</dbReference>
<dbReference type="HAMAP" id="MF_00902">
    <property type="entry name" value="TatC"/>
    <property type="match status" value="1"/>
</dbReference>
<name>E0I647_9BACL</name>